<dbReference type="EMBL" id="LGIA01000190">
    <property type="protein sequence ID" value="KOH43374.1"/>
    <property type="molecule type" value="Genomic_DNA"/>
</dbReference>
<reference evidence="3" key="1">
    <citation type="submission" date="2015-07" db="EMBL/GenBank/DDBJ databases">
        <title>Genome sequencing of Sunxiuqinia dokdonensis strain SK.</title>
        <authorList>
            <person name="Ahn S."/>
            <person name="Kim B.-C."/>
        </authorList>
    </citation>
    <scope>NUCLEOTIDE SEQUENCE [LARGE SCALE GENOMIC DNA]</scope>
    <source>
        <strain evidence="3">SK</strain>
    </source>
</reference>
<dbReference type="STRING" id="1409788.NC99_38010"/>
<organism evidence="2 3">
    <name type="scientific">Sunxiuqinia dokdonensis</name>
    <dbReference type="NCBI Taxonomy" id="1409788"/>
    <lineage>
        <taxon>Bacteria</taxon>
        <taxon>Pseudomonadati</taxon>
        <taxon>Bacteroidota</taxon>
        <taxon>Bacteroidia</taxon>
        <taxon>Marinilabiliales</taxon>
        <taxon>Prolixibacteraceae</taxon>
        <taxon>Sunxiuqinia</taxon>
    </lineage>
</organism>
<dbReference type="AlphaFoldDB" id="A0A0L8V4L4"/>
<evidence type="ECO:0000256" key="1">
    <source>
        <dbReference type="SAM" id="SignalP"/>
    </source>
</evidence>
<dbReference type="OrthoDB" id="1467310at2"/>
<dbReference type="SUPFAM" id="SSF82185">
    <property type="entry name" value="Histone H3 K4-specific methyltransferase SET7/9 N-terminal domain"/>
    <property type="match status" value="1"/>
</dbReference>
<dbReference type="Gene3D" id="2.20.110.10">
    <property type="entry name" value="Histone H3 K4-specific methyltransferase SET7/9 N-terminal domain"/>
    <property type="match status" value="2"/>
</dbReference>
<protein>
    <recommendedName>
        <fullName evidence="4">Toxin-antitoxin system YwqK family antitoxin</fullName>
    </recommendedName>
</protein>
<keyword evidence="1" id="KW-0732">Signal</keyword>
<accession>A0A0L8V4L4</accession>
<dbReference type="Pfam" id="PF07661">
    <property type="entry name" value="MORN_2"/>
    <property type="match status" value="3"/>
</dbReference>
<proteinExistence type="predicted"/>
<dbReference type="RefSeq" id="WP_053186751.1">
    <property type="nucleotide sequence ID" value="NZ_LGIA01000190.1"/>
</dbReference>
<name>A0A0L8V4L4_9BACT</name>
<comment type="caution">
    <text evidence="2">The sequence shown here is derived from an EMBL/GenBank/DDBJ whole genome shotgun (WGS) entry which is preliminary data.</text>
</comment>
<dbReference type="Proteomes" id="UP000036958">
    <property type="component" value="Unassembled WGS sequence"/>
</dbReference>
<evidence type="ECO:0008006" key="4">
    <source>
        <dbReference type="Google" id="ProtNLM"/>
    </source>
</evidence>
<feature type="chain" id="PRO_5005591094" description="Toxin-antitoxin system YwqK family antitoxin" evidence="1">
    <location>
        <begin position="21"/>
        <end position="152"/>
    </location>
</feature>
<keyword evidence="3" id="KW-1185">Reference proteome</keyword>
<evidence type="ECO:0000313" key="2">
    <source>
        <dbReference type="EMBL" id="KOH43374.1"/>
    </source>
</evidence>
<dbReference type="InterPro" id="IPR011652">
    <property type="entry name" value="MORN_2"/>
</dbReference>
<evidence type="ECO:0000313" key="3">
    <source>
        <dbReference type="Proteomes" id="UP000036958"/>
    </source>
</evidence>
<feature type="signal peptide" evidence="1">
    <location>
        <begin position="1"/>
        <end position="20"/>
    </location>
</feature>
<sequence>MKKLSLLIGLILLGVLSSQAQSIKEVDGVYYRGSTPYTGFYTSVYSNGNTRLEMNLIDGEKDGEVLVYFENGELNEIRSYKKNVMHGSWITYNERKQKIGLANYQNGKKHGEWKIWDDQGNLLYDMYYRDGEKTGVWKQYDSEGQLISERQF</sequence>
<gene>
    <name evidence="2" type="ORF">NC99_38010</name>
</gene>